<proteinExistence type="predicted"/>
<comment type="caution">
    <text evidence="2">The sequence shown here is derived from an EMBL/GenBank/DDBJ whole genome shotgun (WGS) entry which is preliminary data.</text>
</comment>
<reference evidence="3" key="1">
    <citation type="journal article" date="2019" name="Int. J. Syst. Evol. Microbiol.">
        <title>The Global Catalogue of Microorganisms (GCM) 10K type strain sequencing project: providing services to taxonomists for standard genome sequencing and annotation.</title>
        <authorList>
            <consortium name="The Broad Institute Genomics Platform"/>
            <consortium name="The Broad Institute Genome Sequencing Center for Infectious Disease"/>
            <person name="Wu L."/>
            <person name="Ma J."/>
        </authorList>
    </citation>
    <scope>NUCLEOTIDE SEQUENCE [LARGE SCALE GENOMIC DNA]</scope>
    <source>
        <strain evidence="3">JCM 17782</strain>
    </source>
</reference>
<evidence type="ECO:0000259" key="1">
    <source>
        <dbReference type="Pfam" id="PF07045"/>
    </source>
</evidence>
<dbReference type="InterPro" id="IPR011008">
    <property type="entry name" value="Dimeric_a/b-barrel"/>
</dbReference>
<protein>
    <submittedName>
        <fullName evidence="2">DUF1330 domain-containing protein</fullName>
    </submittedName>
</protein>
<feature type="domain" description="DUF1330" evidence="1">
    <location>
        <begin position="3"/>
        <end position="94"/>
    </location>
</feature>
<keyword evidence="3" id="KW-1185">Reference proteome</keyword>
<dbReference type="Pfam" id="PF07045">
    <property type="entry name" value="DUF1330"/>
    <property type="match status" value="1"/>
</dbReference>
<evidence type="ECO:0000313" key="3">
    <source>
        <dbReference type="Proteomes" id="UP001501417"/>
    </source>
</evidence>
<organism evidence="2 3">
    <name type="scientific">Mycobacterium paraffinicum</name>
    <dbReference type="NCBI Taxonomy" id="53378"/>
    <lineage>
        <taxon>Bacteria</taxon>
        <taxon>Bacillati</taxon>
        <taxon>Actinomycetota</taxon>
        <taxon>Actinomycetes</taxon>
        <taxon>Mycobacteriales</taxon>
        <taxon>Mycobacteriaceae</taxon>
        <taxon>Mycobacterium</taxon>
    </lineage>
</organism>
<dbReference type="SUPFAM" id="SSF54909">
    <property type="entry name" value="Dimeric alpha+beta barrel"/>
    <property type="match status" value="1"/>
</dbReference>
<name>A0ABP8F3E4_9MYCO</name>
<dbReference type="PANTHER" id="PTHR41521:SF4">
    <property type="entry name" value="BLR0684 PROTEIN"/>
    <property type="match status" value="1"/>
</dbReference>
<dbReference type="Gene3D" id="3.30.70.100">
    <property type="match status" value="1"/>
</dbReference>
<dbReference type="Proteomes" id="UP001501417">
    <property type="component" value="Unassembled WGS sequence"/>
</dbReference>
<dbReference type="PANTHER" id="PTHR41521">
    <property type="match status" value="1"/>
</dbReference>
<gene>
    <name evidence="2" type="ORF">GCM10023161_43160</name>
</gene>
<dbReference type="EMBL" id="BAABGF010000050">
    <property type="protein sequence ID" value="GAA4294125.1"/>
    <property type="molecule type" value="Genomic_DNA"/>
</dbReference>
<accession>A0ABP8F3E4</accession>
<sequence>MSKGYVILTEAIKDPEGMKAYAQAAGSAMAGATILAVDTAPKVIEGDWHGDQTVVLEFESVDTARAWYESEGYQKAAKLRQAAADCNAVIIAGF</sequence>
<evidence type="ECO:0000313" key="2">
    <source>
        <dbReference type="EMBL" id="GAA4294125.1"/>
    </source>
</evidence>
<dbReference type="InterPro" id="IPR010753">
    <property type="entry name" value="DUF1330"/>
</dbReference>